<keyword evidence="6 19" id="KW-0597">Phosphoprotein</keyword>
<comment type="caution">
    <text evidence="26">The sequence shown here is derived from an EMBL/GenBank/DDBJ whole genome shotgun (WGS) entry which is preliminary data.</text>
</comment>
<evidence type="ECO:0000256" key="7">
    <source>
        <dbReference type="ARBA" id="ARBA00022679"/>
    </source>
</evidence>
<feature type="modified residue" description="4-aspartylphosphate" evidence="19">
    <location>
        <position position="1168"/>
    </location>
</feature>
<evidence type="ECO:0000259" key="20">
    <source>
        <dbReference type="PROSITE" id="PS50046"/>
    </source>
</evidence>
<dbReference type="Pfam" id="PF00989">
    <property type="entry name" value="PAS"/>
    <property type="match status" value="1"/>
</dbReference>
<dbReference type="Gene3D" id="3.30.450.40">
    <property type="match status" value="1"/>
</dbReference>
<evidence type="ECO:0000256" key="2">
    <source>
        <dbReference type="ARBA" id="ARBA00004651"/>
    </source>
</evidence>
<dbReference type="Pfam" id="PF00512">
    <property type="entry name" value="HisKA"/>
    <property type="match status" value="1"/>
</dbReference>
<evidence type="ECO:0000256" key="5">
    <source>
        <dbReference type="ARBA" id="ARBA00022475"/>
    </source>
</evidence>
<organism evidence="26 27">
    <name type="scientific">Tumidithrix elongata BACA0141</name>
    <dbReference type="NCBI Taxonomy" id="2716417"/>
    <lineage>
        <taxon>Bacteria</taxon>
        <taxon>Bacillati</taxon>
        <taxon>Cyanobacteriota</taxon>
        <taxon>Cyanophyceae</taxon>
        <taxon>Pseudanabaenales</taxon>
        <taxon>Pseudanabaenaceae</taxon>
        <taxon>Tumidithrix</taxon>
        <taxon>Tumidithrix elongata</taxon>
    </lineage>
</organism>
<evidence type="ECO:0000256" key="8">
    <source>
        <dbReference type="ARBA" id="ARBA00022692"/>
    </source>
</evidence>
<dbReference type="PROSITE" id="PS50109">
    <property type="entry name" value="HIS_KIN"/>
    <property type="match status" value="1"/>
</dbReference>
<dbReference type="SUPFAM" id="SSF52172">
    <property type="entry name" value="CheY-like"/>
    <property type="match status" value="1"/>
</dbReference>
<dbReference type="PANTHER" id="PTHR45339:SF1">
    <property type="entry name" value="HYBRID SIGNAL TRANSDUCTION HISTIDINE KINASE J"/>
    <property type="match status" value="1"/>
</dbReference>
<dbReference type="CDD" id="cd00082">
    <property type="entry name" value="HisKA"/>
    <property type="match status" value="1"/>
</dbReference>
<dbReference type="InterPro" id="IPR011006">
    <property type="entry name" value="CheY-like_superfamily"/>
</dbReference>
<keyword evidence="13" id="KW-0902">Two-component regulatory system</keyword>
<dbReference type="Proteomes" id="UP001333818">
    <property type="component" value="Unassembled WGS sequence"/>
</dbReference>
<dbReference type="PROSITE" id="PS50894">
    <property type="entry name" value="HPT"/>
    <property type="match status" value="1"/>
</dbReference>
<feature type="domain" description="PAS" evidence="23">
    <location>
        <begin position="262"/>
        <end position="332"/>
    </location>
</feature>
<dbReference type="InterPro" id="IPR005467">
    <property type="entry name" value="His_kinase_dom"/>
</dbReference>
<dbReference type="GO" id="GO:0005886">
    <property type="term" value="C:plasma membrane"/>
    <property type="evidence" value="ECO:0007669"/>
    <property type="project" value="UniProtKB-SubCell"/>
</dbReference>
<protein>
    <recommendedName>
        <fullName evidence="17">Circadian input-output histidine kinase CikA</fullName>
        <ecNumber evidence="4">2.7.13.3</ecNumber>
    </recommendedName>
    <alternativeName>
        <fullName evidence="16">Sensory/regulatory protein RpfC</fullName>
    </alternativeName>
</protein>
<reference evidence="26" key="1">
    <citation type="submission" date="2024-01" db="EMBL/GenBank/DDBJ databases">
        <title>Bank of Algae and Cyanobacteria of the Azores (BACA) strain genomes.</title>
        <authorList>
            <person name="Luz R."/>
            <person name="Cordeiro R."/>
            <person name="Fonseca A."/>
            <person name="Goncalves V."/>
        </authorList>
    </citation>
    <scope>NUCLEOTIDE SEQUENCE</scope>
    <source>
        <strain evidence="26">BACA0141</strain>
    </source>
</reference>
<dbReference type="PANTHER" id="PTHR45339">
    <property type="entry name" value="HYBRID SIGNAL TRANSDUCTION HISTIDINE KINASE J"/>
    <property type="match status" value="1"/>
</dbReference>
<dbReference type="CDD" id="cd16922">
    <property type="entry name" value="HATPase_EvgS-ArcB-TorS-like"/>
    <property type="match status" value="1"/>
</dbReference>
<dbReference type="PROSITE" id="PS50112">
    <property type="entry name" value="PAS"/>
    <property type="match status" value="5"/>
</dbReference>
<feature type="domain" description="Response regulatory" evidence="22">
    <location>
        <begin position="1119"/>
        <end position="1241"/>
    </location>
</feature>
<feature type="domain" description="PAC" evidence="24">
    <location>
        <begin position="588"/>
        <end position="640"/>
    </location>
</feature>
<dbReference type="FunFam" id="3.30.565.10:FF:000010">
    <property type="entry name" value="Sensor histidine kinase RcsC"/>
    <property type="match status" value="1"/>
</dbReference>
<keyword evidence="10" id="KW-0418">Kinase</keyword>
<evidence type="ECO:0000256" key="9">
    <source>
        <dbReference type="ARBA" id="ARBA00022741"/>
    </source>
</evidence>
<dbReference type="Gene3D" id="3.30.565.10">
    <property type="entry name" value="Histidine kinase-like ATPase, C-terminal domain"/>
    <property type="match status" value="1"/>
</dbReference>
<dbReference type="PROSITE" id="PS50110">
    <property type="entry name" value="RESPONSE_REGULATORY"/>
    <property type="match status" value="1"/>
</dbReference>
<dbReference type="RefSeq" id="WP_330484774.1">
    <property type="nucleotide sequence ID" value="NZ_JAZBJZ010000073.1"/>
</dbReference>
<evidence type="ECO:0000256" key="18">
    <source>
        <dbReference type="PROSITE-ProRule" id="PRU00110"/>
    </source>
</evidence>
<evidence type="ECO:0000259" key="22">
    <source>
        <dbReference type="PROSITE" id="PS50110"/>
    </source>
</evidence>
<dbReference type="InterPro" id="IPR008207">
    <property type="entry name" value="Sig_transdc_His_kin_Hpt_dom"/>
</dbReference>
<name>A0AAW9Q6U7_9CYAN</name>
<evidence type="ECO:0000256" key="10">
    <source>
        <dbReference type="ARBA" id="ARBA00022777"/>
    </source>
</evidence>
<evidence type="ECO:0000313" key="27">
    <source>
        <dbReference type="Proteomes" id="UP001333818"/>
    </source>
</evidence>
<evidence type="ECO:0000256" key="16">
    <source>
        <dbReference type="ARBA" id="ARBA00068150"/>
    </source>
</evidence>
<evidence type="ECO:0000256" key="17">
    <source>
        <dbReference type="ARBA" id="ARBA00074306"/>
    </source>
</evidence>
<keyword evidence="5" id="KW-1003">Cell membrane</keyword>
<dbReference type="InterPro" id="IPR003594">
    <property type="entry name" value="HATPase_dom"/>
</dbReference>
<feature type="domain" description="PAC" evidence="24">
    <location>
        <begin position="210"/>
        <end position="261"/>
    </location>
</feature>
<evidence type="ECO:0000256" key="4">
    <source>
        <dbReference type="ARBA" id="ARBA00012438"/>
    </source>
</evidence>
<feature type="modified residue" description="Phosphohistidine" evidence="18">
    <location>
        <position position="1306"/>
    </location>
</feature>
<dbReference type="GO" id="GO:0000155">
    <property type="term" value="F:phosphorelay sensor kinase activity"/>
    <property type="evidence" value="ECO:0007669"/>
    <property type="project" value="InterPro"/>
</dbReference>
<keyword evidence="9" id="KW-0547">Nucleotide-binding</keyword>
<gene>
    <name evidence="26" type="ORF">V2H45_16495</name>
</gene>
<evidence type="ECO:0000256" key="19">
    <source>
        <dbReference type="PROSITE-ProRule" id="PRU00169"/>
    </source>
</evidence>
<accession>A0AAW9Q6U7</accession>
<dbReference type="InterPro" id="IPR013656">
    <property type="entry name" value="PAS_4"/>
</dbReference>
<feature type="domain" description="PAS" evidence="23">
    <location>
        <begin position="137"/>
        <end position="207"/>
    </location>
</feature>
<dbReference type="InterPro" id="IPR000014">
    <property type="entry name" value="PAS"/>
</dbReference>
<dbReference type="SUPFAM" id="SSF47226">
    <property type="entry name" value="Histidine-containing phosphotransfer domain, HPT domain"/>
    <property type="match status" value="1"/>
</dbReference>
<evidence type="ECO:0000256" key="3">
    <source>
        <dbReference type="ARBA" id="ARBA00006402"/>
    </source>
</evidence>
<dbReference type="FunFam" id="1.10.287.130:FF:000002">
    <property type="entry name" value="Two-component osmosensing histidine kinase"/>
    <property type="match status" value="1"/>
</dbReference>
<dbReference type="InterPro" id="IPR036890">
    <property type="entry name" value="HATPase_C_sf"/>
</dbReference>
<feature type="domain" description="HPt" evidence="25">
    <location>
        <begin position="1267"/>
        <end position="1365"/>
    </location>
</feature>
<dbReference type="Gene3D" id="3.40.50.2300">
    <property type="match status" value="1"/>
</dbReference>
<dbReference type="SMART" id="SM00091">
    <property type="entry name" value="PAS"/>
    <property type="match status" value="5"/>
</dbReference>
<evidence type="ECO:0000256" key="6">
    <source>
        <dbReference type="ARBA" id="ARBA00022553"/>
    </source>
</evidence>
<feature type="domain" description="Histidine kinase" evidence="21">
    <location>
        <begin position="836"/>
        <end position="1048"/>
    </location>
</feature>
<comment type="similarity">
    <text evidence="3">In the N-terminal section; belongs to the phytochrome family.</text>
</comment>
<dbReference type="Pfam" id="PF01627">
    <property type="entry name" value="Hpt"/>
    <property type="match status" value="1"/>
</dbReference>
<dbReference type="InterPro" id="IPR036641">
    <property type="entry name" value="HPT_dom_sf"/>
</dbReference>
<feature type="domain" description="PAS" evidence="23">
    <location>
        <begin position="514"/>
        <end position="577"/>
    </location>
</feature>
<keyword evidence="11" id="KW-0067">ATP-binding</keyword>
<keyword evidence="12" id="KW-1133">Transmembrane helix</keyword>
<dbReference type="SMART" id="SM00448">
    <property type="entry name" value="REC"/>
    <property type="match status" value="1"/>
</dbReference>
<dbReference type="SUPFAM" id="SSF55781">
    <property type="entry name" value="GAF domain-like"/>
    <property type="match status" value="1"/>
</dbReference>
<dbReference type="SMART" id="SM00086">
    <property type="entry name" value="PAC"/>
    <property type="match status" value="4"/>
</dbReference>
<dbReference type="InterPro" id="IPR029016">
    <property type="entry name" value="GAF-like_dom_sf"/>
</dbReference>
<evidence type="ECO:0000256" key="11">
    <source>
        <dbReference type="ARBA" id="ARBA00022840"/>
    </source>
</evidence>
<dbReference type="InterPro" id="IPR036097">
    <property type="entry name" value="HisK_dim/P_sf"/>
</dbReference>
<dbReference type="SMART" id="SM00387">
    <property type="entry name" value="HATPase_c"/>
    <property type="match status" value="1"/>
</dbReference>
<dbReference type="SMART" id="SM00388">
    <property type="entry name" value="HisKA"/>
    <property type="match status" value="1"/>
</dbReference>
<feature type="domain" description="PAC" evidence="24">
    <location>
        <begin position="462"/>
        <end position="513"/>
    </location>
</feature>
<dbReference type="EC" id="2.7.13.3" evidence="4"/>
<keyword evidence="14" id="KW-0472">Membrane</keyword>
<evidence type="ECO:0000259" key="21">
    <source>
        <dbReference type="PROSITE" id="PS50109"/>
    </source>
</evidence>
<dbReference type="Gene3D" id="1.10.287.130">
    <property type="match status" value="1"/>
</dbReference>
<evidence type="ECO:0000256" key="15">
    <source>
        <dbReference type="ARBA" id="ARBA00064003"/>
    </source>
</evidence>
<proteinExistence type="inferred from homology"/>
<dbReference type="InterPro" id="IPR013767">
    <property type="entry name" value="PAS_fold"/>
</dbReference>
<evidence type="ECO:0000259" key="23">
    <source>
        <dbReference type="PROSITE" id="PS50112"/>
    </source>
</evidence>
<feature type="domain" description="PAC" evidence="24">
    <location>
        <begin position="336"/>
        <end position="388"/>
    </location>
</feature>
<dbReference type="InterPro" id="IPR000700">
    <property type="entry name" value="PAS-assoc_C"/>
</dbReference>
<dbReference type="Pfam" id="PF02518">
    <property type="entry name" value="HATPase_c"/>
    <property type="match status" value="1"/>
</dbReference>
<dbReference type="EMBL" id="JAZBJZ010000073">
    <property type="protein sequence ID" value="MEE3718341.1"/>
    <property type="molecule type" value="Genomic_DNA"/>
</dbReference>
<feature type="domain" description="Phytochrome chromophore attachment site" evidence="20">
    <location>
        <begin position="660"/>
        <end position="795"/>
    </location>
</feature>
<comment type="catalytic activity">
    <reaction evidence="1">
        <text>ATP + protein L-histidine = ADP + protein N-phospho-L-histidine.</text>
        <dbReference type="EC" id="2.7.13.3"/>
    </reaction>
</comment>
<dbReference type="NCBIfam" id="TIGR00229">
    <property type="entry name" value="sensory_box"/>
    <property type="match status" value="5"/>
</dbReference>
<evidence type="ECO:0000256" key="13">
    <source>
        <dbReference type="ARBA" id="ARBA00023012"/>
    </source>
</evidence>
<evidence type="ECO:0000256" key="1">
    <source>
        <dbReference type="ARBA" id="ARBA00000085"/>
    </source>
</evidence>
<evidence type="ECO:0000259" key="25">
    <source>
        <dbReference type="PROSITE" id="PS50894"/>
    </source>
</evidence>
<dbReference type="Gene3D" id="3.30.450.20">
    <property type="entry name" value="PAS domain"/>
    <property type="match status" value="5"/>
</dbReference>
<keyword evidence="27" id="KW-1185">Reference proteome</keyword>
<dbReference type="PROSITE" id="PS50113">
    <property type="entry name" value="PAC"/>
    <property type="match status" value="4"/>
</dbReference>
<dbReference type="InterPro" id="IPR001610">
    <property type="entry name" value="PAC"/>
</dbReference>
<comment type="subcellular location">
    <subcellularLocation>
        <location evidence="2">Cell membrane</location>
        <topology evidence="2">Multi-pass membrane protein</topology>
    </subcellularLocation>
</comment>
<evidence type="ECO:0000256" key="12">
    <source>
        <dbReference type="ARBA" id="ARBA00022989"/>
    </source>
</evidence>
<evidence type="ECO:0000256" key="14">
    <source>
        <dbReference type="ARBA" id="ARBA00023136"/>
    </source>
</evidence>
<evidence type="ECO:0000313" key="26">
    <source>
        <dbReference type="EMBL" id="MEE3718341.1"/>
    </source>
</evidence>
<feature type="domain" description="PAS" evidence="23">
    <location>
        <begin position="389"/>
        <end position="446"/>
    </location>
</feature>
<dbReference type="GO" id="GO:0005524">
    <property type="term" value="F:ATP binding"/>
    <property type="evidence" value="ECO:0007669"/>
    <property type="project" value="UniProtKB-KW"/>
</dbReference>
<dbReference type="Gene3D" id="1.20.120.160">
    <property type="entry name" value="HPT domain"/>
    <property type="match status" value="1"/>
</dbReference>
<dbReference type="PROSITE" id="PS50046">
    <property type="entry name" value="PHYTOCHROME_2"/>
    <property type="match status" value="1"/>
</dbReference>
<dbReference type="Pfam" id="PF01590">
    <property type="entry name" value="GAF"/>
    <property type="match status" value="1"/>
</dbReference>
<dbReference type="SMART" id="SM00065">
    <property type="entry name" value="GAF"/>
    <property type="match status" value="1"/>
</dbReference>
<keyword evidence="8" id="KW-0812">Transmembrane</keyword>
<dbReference type="PRINTS" id="PR00344">
    <property type="entry name" value="BCTRLSENSOR"/>
</dbReference>
<dbReference type="CDD" id="cd17546">
    <property type="entry name" value="REC_hyHK_CKI1_RcsC-like"/>
    <property type="match status" value="1"/>
</dbReference>
<evidence type="ECO:0000259" key="24">
    <source>
        <dbReference type="PROSITE" id="PS50113"/>
    </source>
</evidence>
<dbReference type="InterPro" id="IPR016132">
    <property type="entry name" value="Phyto_chromo_attachment"/>
</dbReference>
<dbReference type="CDD" id="cd00130">
    <property type="entry name" value="PAS"/>
    <property type="match status" value="5"/>
</dbReference>
<dbReference type="SUPFAM" id="SSF55874">
    <property type="entry name" value="ATPase domain of HSP90 chaperone/DNA topoisomerase II/histidine kinase"/>
    <property type="match status" value="1"/>
</dbReference>
<dbReference type="InterPro" id="IPR004358">
    <property type="entry name" value="Sig_transdc_His_kin-like_C"/>
</dbReference>
<comment type="subunit">
    <text evidence="15">At low DSF concentrations, interacts with RpfF.</text>
</comment>
<dbReference type="Pfam" id="PF08448">
    <property type="entry name" value="PAS_4"/>
    <property type="match status" value="3"/>
</dbReference>
<dbReference type="SUPFAM" id="SSF55785">
    <property type="entry name" value="PYP-like sensor domain (PAS domain)"/>
    <property type="match status" value="5"/>
</dbReference>
<dbReference type="InterPro" id="IPR003661">
    <property type="entry name" value="HisK_dim/P_dom"/>
</dbReference>
<dbReference type="InterPro" id="IPR003018">
    <property type="entry name" value="GAF"/>
</dbReference>
<dbReference type="Pfam" id="PF08447">
    <property type="entry name" value="PAS_3"/>
    <property type="match status" value="1"/>
</dbReference>
<keyword evidence="7" id="KW-0808">Transferase</keyword>
<dbReference type="SUPFAM" id="SSF47384">
    <property type="entry name" value="Homodimeric domain of signal transducing histidine kinase"/>
    <property type="match status" value="1"/>
</dbReference>
<sequence>MGDRHQSEGDLLGSEAHFRAVFEQAAAGISYTDMEGRFLRVNQMFSEIVGYTQEELLSMGFQDITYPQDLELALLQLRQLRSGEISSFSIEKRYVHKQGFPVWVSVVISALQGFECLVAVIQDISVRKCLEASLKQNQRFFEQLINAIPDPVFVKDRDHRWIVLNDAFCQIIGFTRSQLLGKSDYDFFPKEEADVFWAIDNAVFDSGIERENEEVFSDAQGKLHFISTKKSILVNGAGNKVLIGIIRDITHRKQLEQNLKENEQKFRSIFEDGPIGIFVSDSQGNFLEVNTKLRQILGYTEAELLSLNFFDITHPDEIQSKTGQLQTYLQNELGTQKVEKRYICKNGKTIWISITGMVVHDNDRNPLYIIGMAEDVTERRRMEAALRDGQDFLEQVINSIADPIIVKDTQHRWIMLNDAFCQFTGYKREQLLNKTVYDIFSKEEAEVFWTQDNLVFATGEGNENEEIMTIADGSIHIISTKKTMLRDASSNKILVGVIRDITERKKSEETLRQSEERFRSLVETSNDWIWEIDRSNTYIYSSPKVKDILGYTPEEMIGKHPLELMPAGEKERVAQILAPLNAGHLPFQNLENIRVHKNGELVILETSATPRFDATGQFCGYRGISRNITDRKRNEAAIKQQAEYQKLINHITQQIRQTLDLNEILNTAVVEIRNSLQLDRAFIYRIQTDGNNVVVAESHATGISSILESGMGCCFYDDFKQDYLQGTVNIIGDVQIEVLSEKMSDMLQKMHVKSRMGIPLLHLNQLMGVLVLHHCRRSYAWQQLEVDLLMQISGQLALAIHQAELHQQLTIQNLALEQAKLEADAANLAKSDFLAMMSHEIRTPMNGVIGMTSLLLNTDLNDEQKDYVETLHGSGDSLLTIINDILDFSKIESGKLEVEAHPFNLQECIQSSVNFLTPKTLEKGIGLHYTIDPTVPSHVISDVTRVRQVLINLLGNAIKFTDVGEVFLSVTAAPVNPDTQTCEILFSVKDTGVGIPAERLDRLFKPFSQVDTSTTRKYGGTGLGLAISSRLSMMMGGTIWVVSHDNVGGEPPQNWQISELKDDRDLEKDRGATFYFTIVVPVLSPSTQVGSDRSDLTVTEKRDVTVIMDSSMAERLPLRILLAEDSRVNQKLAQIILRKLGYQSDTVVNGGEVLRAIAQKRYDVILMDIRMPNLDGLETTRRIRILEKANQDSLIPPVRIVAMTANAMHGDREICLEIGMDDYITKPIEIEQLVEALHRCQFHASSEVPISLSMADLEELVALPQLPDESMHETIDRYLESSPKILEEMQSTIAAQNLSTFAQACHDLASDSSLVGATALVQKCLALESLVNSQVNPKIDLDENENISDRYLEQWQDAIQDLTKVHARVLAALVKYQIHHWL</sequence>
<dbReference type="InterPro" id="IPR035965">
    <property type="entry name" value="PAS-like_dom_sf"/>
</dbReference>
<feature type="domain" description="PAS" evidence="23">
    <location>
        <begin position="14"/>
        <end position="84"/>
    </location>
</feature>
<dbReference type="Pfam" id="PF00072">
    <property type="entry name" value="Response_reg"/>
    <property type="match status" value="1"/>
</dbReference>
<dbReference type="InterPro" id="IPR013655">
    <property type="entry name" value="PAS_fold_3"/>
</dbReference>
<dbReference type="InterPro" id="IPR001789">
    <property type="entry name" value="Sig_transdc_resp-reg_receiver"/>
</dbReference>